<dbReference type="AlphaFoldDB" id="A0A1J6JNT7"/>
<keyword evidence="3" id="KW-1185">Reference proteome</keyword>
<proteinExistence type="predicted"/>
<evidence type="ECO:0000256" key="1">
    <source>
        <dbReference type="SAM" id="MobiDB-lite"/>
    </source>
</evidence>
<dbReference type="Proteomes" id="UP000187609">
    <property type="component" value="Unassembled WGS sequence"/>
</dbReference>
<feature type="region of interest" description="Disordered" evidence="1">
    <location>
        <begin position="247"/>
        <end position="284"/>
    </location>
</feature>
<feature type="compositionally biased region" description="Polar residues" evidence="1">
    <location>
        <begin position="247"/>
        <end position="260"/>
    </location>
</feature>
<accession>A0A1J6JNT7</accession>
<dbReference type="Gramene" id="OIT19477">
    <property type="protein sequence ID" value="OIT19477"/>
    <property type="gene ID" value="A4A49_41156"/>
</dbReference>
<comment type="caution">
    <text evidence="2">The sequence shown here is derived from an EMBL/GenBank/DDBJ whole genome shotgun (WGS) entry which is preliminary data.</text>
</comment>
<protein>
    <submittedName>
        <fullName evidence="2">Uncharacterized protein</fullName>
    </submittedName>
</protein>
<feature type="region of interest" description="Disordered" evidence="1">
    <location>
        <begin position="205"/>
        <end position="224"/>
    </location>
</feature>
<reference evidence="2" key="1">
    <citation type="submission" date="2016-11" db="EMBL/GenBank/DDBJ databases">
        <title>The genome of Nicotiana attenuata.</title>
        <authorList>
            <person name="Xu S."/>
            <person name="Brockmoeller T."/>
            <person name="Gaquerel E."/>
            <person name="Navarro A."/>
            <person name="Kuhl H."/>
            <person name="Gase K."/>
            <person name="Ling Z."/>
            <person name="Zhou W."/>
            <person name="Kreitzer C."/>
            <person name="Stanke M."/>
            <person name="Tang H."/>
            <person name="Lyons E."/>
            <person name="Pandey P."/>
            <person name="Pandey S.P."/>
            <person name="Timmermann B."/>
            <person name="Baldwin I.T."/>
        </authorList>
    </citation>
    <scope>NUCLEOTIDE SEQUENCE [LARGE SCALE GENOMIC DNA]</scope>
    <source>
        <strain evidence="2">UT</strain>
    </source>
</reference>
<evidence type="ECO:0000313" key="3">
    <source>
        <dbReference type="Proteomes" id="UP000187609"/>
    </source>
</evidence>
<organism evidence="2 3">
    <name type="scientific">Nicotiana attenuata</name>
    <name type="common">Coyote tobacco</name>
    <dbReference type="NCBI Taxonomy" id="49451"/>
    <lineage>
        <taxon>Eukaryota</taxon>
        <taxon>Viridiplantae</taxon>
        <taxon>Streptophyta</taxon>
        <taxon>Embryophyta</taxon>
        <taxon>Tracheophyta</taxon>
        <taxon>Spermatophyta</taxon>
        <taxon>Magnoliopsida</taxon>
        <taxon>eudicotyledons</taxon>
        <taxon>Gunneridae</taxon>
        <taxon>Pentapetalae</taxon>
        <taxon>asterids</taxon>
        <taxon>lamiids</taxon>
        <taxon>Solanales</taxon>
        <taxon>Solanaceae</taxon>
        <taxon>Nicotianoideae</taxon>
        <taxon>Nicotianeae</taxon>
        <taxon>Nicotiana</taxon>
    </lineage>
</organism>
<dbReference type="EMBL" id="MJEQ01007151">
    <property type="protein sequence ID" value="OIT19477.1"/>
    <property type="molecule type" value="Genomic_DNA"/>
</dbReference>
<evidence type="ECO:0000313" key="2">
    <source>
        <dbReference type="EMBL" id="OIT19477.1"/>
    </source>
</evidence>
<name>A0A1J6JNT7_NICAT</name>
<gene>
    <name evidence="2" type="ORF">A4A49_41156</name>
</gene>
<sequence length="365" mass="40132">MATMGGDQPPGGLVQTGKELVPVRDDGHVQTSNQFAILEGDYSGDMQNNQLAVVEEVQEISLNSAAAKTNQGGKGTVQNQVMRNTRTSPRSSGKLNAAATVFDPNTTRKEATKEGLSSNPSRNTNKEFTAQWVNRAFLDPNVTTNQSCQEIPSQSLYTSVIPEQENLKDRVNFIGGRLWCQQHEEESYEGEFLEGHEDVEEVHVEDPDVEEQSVNGKRDRSEVQGVVDGINAKGATDQPLQLDQYHINPNSLSIPNQESSSVEKQDPIAQPKDPGDPEDPGDNSAAIQHQQLEGIQKGGDLKLQQNQEEWELGLSLHEGNHHRQLANHTRNTRREVQIIFNHGAQLKRAGQKASSTLKHGVVSGQ</sequence>